<dbReference type="Gene3D" id="3.40.720.10">
    <property type="entry name" value="Alkaline Phosphatase, subunit A"/>
    <property type="match status" value="1"/>
</dbReference>
<name>A0A159ZW04_PSEFL</name>
<dbReference type="PANTHER" id="PTHR42693:SF33">
    <property type="entry name" value="ARYLSULFATASE"/>
    <property type="match status" value="1"/>
</dbReference>
<dbReference type="Gene3D" id="3.30.1120.10">
    <property type="match status" value="1"/>
</dbReference>
<dbReference type="PROSITE" id="PS00149">
    <property type="entry name" value="SULFATASE_2"/>
    <property type="match status" value="1"/>
</dbReference>
<feature type="domain" description="Sulfatase N-terminal" evidence="6">
    <location>
        <begin position="30"/>
        <end position="440"/>
    </location>
</feature>
<accession>A0A159ZW04</accession>
<dbReference type="Pfam" id="PF00884">
    <property type="entry name" value="Sulfatase"/>
    <property type="match status" value="1"/>
</dbReference>
<keyword evidence="3" id="KW-0378">Hydrolase</keyword>
<evidence type="ECO:0000256" key="5">
    <source>
        <dbReference type="SAM" id="SignalP"/>
    </source>
</evidence>
<dbReference type="GO" id="GO:0004065">
    <property type="term" value="F:arylsulfatase activity"/>
    <property type="evidence" value="ECO:0007669"/>
    <property type="project" value="TreeGrafter"/>
</dbReference>
<evidence type="ECO:0000313" key="7">
    <source>
        <dbReference type="EMBL" id="AMZ71264.1"/>
    </source>
</evidence>
<organism evidence="7 8">
    <name type="scientific">Pseudomonas fluorescens</name>
    <dbReference type="NCBI Taxonomy" id="294"/>
    <lineage>
        <taxon>Bacteria</taxon>
        <taxon>Pseudomonadati</taxon>
        <taxon>Pseudomonadota</taxon>
        <taxon>Gammaproteobacteria</taxon>
        <taxon>Pseudomonadales</taxon>
        <taxon>Pseudomonadaceae</taxon>
        <taxon>Pseudomonas</taxon>
    </lineage>
</organism>
<reference evidence="7 8" key="2">
    <citation type="journal article" date="2018" name="Nature">
        <title>Mutant phenotypes for thousands of bacterial genes of unknown function.</title>
        <authorList>
            <person name="Price M.N."/>
            <person name="Wetmore K.M."/>
            <person name="Waters R.J."/>
            <person name="Callaghan M."/>
            <person name="Ray J."/>
            <person name="Liu H."/>
            <person name="Kuehl J.V."/>
            <person name="Melnyk R.A."/>
            <person name="Lamson J.S."/>
            <person name="Suh Y."/>
            <person name="Carlson H.K."/>
            <person name="Esquivel Z."/>
            <person name="Sadeeshkumar H."/>
            <person name="Chakraborty R."/>
            <person name="Zane G.M."/>
            <person name="Rubin B.E."/>
            <person name="Wall J.D."/>
            <person name="Visel A."/>
            <person name="Bristow J."/>
            <person name="Blow M.J."/>
            <person name="Arkin A.P."/>
            <person name="Deutschbauer A.M."/>
        </authorList>
    </citation>
    <scope>NUCLEOTIDE SEQUENCE [LARGE SCALE GENOMIC DNA]</scope>
    <source>
        <strain evidence="7 8">FW300-N2E2</strain>
    </source>
</reference>
<dbReference type="InterPro" id="IPR050738">
    <property type="entry name" value="Sulfatase"/>
</dbReference>
<sequence length="559" mass="61751">MKKNLNWLASSALLVVACLAPPAFAASAKPNILLIVADDLGYSDLGAFGGEIDTPNLDELSKHSTLLQSLYVAPTCSPTRSMLMSGTDNHLAGVGNMAEMMTPHLTPEQMGKPGYEGYLNQRVAALPELMKDAGYQTFMVGKWHLGGADGLRPQQRGFDKSYVLMGGGAAHFKQTAPMQIASDAPEPVYRENDIKVELPADFYSSTNFTNKLIEYVDAGLGEKKPFFAYAAYTAAHLPSQAPDAYLQKYRGRYDQGYEVTAARRIEKLKSLGLVDAKATPVPMPKGVKPWSALSVEEKEYSARTMEAYAAMVDAFDHEIGRLINHLKDKGLYDNTLIVFLSDNGPEGNDWSKDVENDQWIPKHFDVSLNNIGRPNSFAYEGPAWGQVSAQPFRMFKAYTNEGGVRSASFMRLPFNDNPQRTDAVVTAMDIMPTILDVAGIKHPGTQYQGKTVEPMKGASALSMLQGKSHAVHDSTYTVGIELMGRNAIRKGNWKIVYSFDDGKGTWALYDLATDRGELHDLSSQHPDKLNELLTEWAQYVRQNNVISTGRDTTYPRRDY</sequence>
<evidence type="ECO:0000256" key="3">
    <source>
        <dbReference type="ARBA" id="ARBA00022801"/>
    </source>
</evidence>
<dbReference type="InterPro" id="IPR017850">
    <property type="entry name" value="Alkaline_phosphatase_core_sf"/>
</dbReference>
<feature type="chain" id="PRO_5007812081" description="Sulfatase N-terminal domain-containing protein" evidence="5">
    <location>
        <begin position="26"/>
        <end position="559"/>
    </location>
</feature>
<keyword evidence="4" id="KW-0106">Calcium</keyword>
<dbReference type="EMBL" id="CP015225">
    <property type="protein sequence ID" value="AMZ71264.1"/>
    <property type="molecule type" value="Genomic_DNA"/>
</dbReference>
<dbReference type="InterPro" id="IPR024607">
    <property type="entry name" value="Sulfatase_CS"/>
</dbReference>
<reference evidence="8" key="1">
    <citation type="submission" date="2016-04" db="EMBL/GenBank/DDBJ databases">
        <authorList>
            <person name="Ray J."/>
            <person name="Price M."/>
            <person name="Deutschbauer A."/>
        </authorList>
    </citation>
    <scope>NUCLEOTIDE SEQUENCE [LARGE SCALE GENOMIC DNA]</scope>
    <source>
        <strain evidence="8">FW300-N2E2</strain>
    </source>
</reference>
<evidence type="ECO:0000259" key="6">
    <source>
        <dbReference type="Pfam" id="PF00884"/>
    </source>
</evidence>
<protein>
    <recommendedName>
        <fullName evidence="6">Sulfatase N-terminal domain-containing protein</fullName>
    </recommendedName>
</protein>
<proteinExistence type="inferred from homology"/>
<comment type="similarity">
    <text evidence="1">Belongs to the sulfatase family.</text>
</comment>
<evidence type="ECO:0000256" key="1">
    <source>
        <dbReference type="ARBA" id="ARBA00008779"/>
    </source>
</evidence>
<evidence type="ECO:0000256" key="2">
    <source>
        <dbReference type="ARBA" id="ARBA00022723"/>
    </source>
</evidence>
<dbReference type="CDD" id="cd16025">
    <property type="entry name" value="PAS_like"/>
    <property type="match status" value="1"/>
</dbReference>
<keyword evidence="5" id="KW-0732">Signal</keyword>
<keyword evidence="2" id="KW-0479">Metal-binding</keyword>
<dbReference type="PROSITE" id="PS51257">
    <property type="entry name" value="PROKAR_LIPOPROTEIN"/>
    <property type="match status" value="1"/>
</dbReference>
<dbReference type="PANTHER" id="PTHR42693">
    <property type="entry name" value="ARYLSULFATASE FAMILY MEMBER"/>
    <property type="match status" value="1"/>
</dbReference>
<dbReference type="GO" id="GO:0046872">
    <property type="term" value="F:metal ion binding"/>
    <property type="evidence" value="ECO:0007669"/>
    <property type="project" value="UniProtKB-KW"/>
</dbReference>
<dbReference type="Proteomes" id="UP000076083">
    <property type="component" value="Chromosome"/>
</dbReference>
<dbReference type="RefSeq" id="WP_063321824.1">
    <property type="nucleotide sequence ID" value="NZ_CP015225.1"/>
</dbReference>
<gene>
    <name evidence="7" type="ORF">TK06_09160</name>
</gene>
<dbReference type="SUPFAM" id="SSF53649">
    <property type="entry name" value="Alkaline phosphatase-like"/>
    <property type="match status" value="1"/>
</dbReference>
<evidence type="ECO:0000256" key="4">
    <source>
        <dbReference type="ARBA" id="ARBA00022837"/>
    </source>
</evidence>
<dbReference type="AlphaFoldDB" id="A0A159ZW04"/>
<evidence type="ECO:0000313" key="8">
    <source>
        <dbReference type="Proteomes" id="UP000076083"/>
    </source>
</evidence>
<feature type="signal peptide" evidence="5">
    <location>
        <begin position="1"/>
        <end position="25"/>
    </location>
</feature>
<dbReference type="InterPro" id="IPR000917">
    <property type="entry name" value="Sulfatase_N"/>
</dbReference>